<dbReference type="Proteomes" id="UP000029925">
    <property type="component" value="Unassembled WGS sequence"/>
</dbReference>
<name>A0A099UIQ7_9HELI</name>
<evidence type="ECO:0000313" key="2">
    <source>
        <dbReference type="EMBL" id="TLD78198.1"/>
    </source>
</evidence>
<evidence type="ECO:0000313" key="1">
    <source>
        <dbReference type="EMBL" id="CUU40673.1"/>
    </source>
</evidence>
<dbReference type="AlphaFoldDB" id="A0A099UIQ7"/>
<dbReference type="Proteomes" id="UP000064525">
    <property type="component" value="Chromosome I"/>
</dbReference>
<dbReference type="OrthoDB" id="5331735at2"/>
<organism evidence="1 4">
    <name type="scientific">Helicobacter typhlonius</name>
    <dbReference type="NCBI Taxonomy" id="76936"/>
    <lineage>
        <taxon>Bacteria</taxon>
        <taxon>Pseudomonadati</taxon>
        <taxon>Campylobacterota</taxon>
        <taxon>Epsilonproteobacteria</taxon>
        <taxon>Campylobacterales</taxon>
        <taxon>Helicobacteraceae</taxon>
        <taxon>Helicobacter</taxon>
    </lineage>
</organism>
<proteinExistence type="predicted"/>
<keyword evidence="3" id="KW-1185">Reference proteome</keyword>
<dbReference type="KEGG" id="hty:BN2458_PEG1790"/>
<gene>
    <name evidence="1" type="ORF">BN2458_PEG1790</name>
    <name evidence="2" type="ORF">LS75_007015</name>
</gene>
<dbReference type="EMBL" id="JRPF02000008">
    <property type="protein sequence ID" value="TLD78198.1"/>
    <property type="molecule type" value="Genomic_DNA"/>
</dbReference>
<sequence length="122" mass="13924">MKKSVVGIVALNALLTGVSADFGDPIYDNNIFNKKNKEVCKQYYHKNKIKFLGSNDIPDLYRLLVDPEYYGLSSTNEKVKSWLKVYDNAIAELSKKNFDISKYSEKSLVNHAICKLILDEQV</sequence>
<reference evidence="2 3" key="1">
    <citation type="journal article" date="2014" name="Genome Announc.">
        <title>Draft genome sequences of eight enterohepatic helicobacter species isolated from both laboratory and wild rodents.</title>
        <authorList>
            <person name="Sheh A."/>
            <person name="Shen Z."/>
            <person name="Fox J.G."/>
        </authorList>
    </citation>
    <scope>NUCLEOTIDE SEQUENCE [LARGE SCALE GENOMIC DNA]</scope>
    <source>
        <strain evidence="2 3">MIT 98-6810</strain>
    </source>
</reference>
<reference evidence="1" key="3">
    <citation type="submission" date="2015-11" db="EMBL/GenBank/DDBJ databases">
        <authorList>
            <person name="Zhang Y."/>
            <person name="Guo Z."/>
        </authorList>
    </citation>
    <scope>NUCLEOTIDE SEQUENCE</scope>
    <source>
        <strain evidence="1">1</strain>
    </source>
</reference>
<accession>A0A099UIQ7</accession>
<evidence type="ECO:0000313" key="3">
    <source>
        <dbReference type="Proteomes" id="UP000029925"/>
    </source>
</evidence>
<dbReference type="GeneID" id="78151932"/>
<dbReference type="EMBL" id="LN907858">
    <property type="protein sequence ID" value="CUU40673.1"/>
    <property type="molecule type" value="Genomic_DNA"/>
</dbReference>
<evidence type="ECO:0000313" key="4">
    <source>
        <dbReference type="Proteomes" id="UP000064525"/>
    </source>
</evidence>
<dbReference type="STRING" id="76936.BN2458_PEG1790"/>
<dbReference type="PATRIC" id="fig|76936.10.peg.1747"/>
<dbReference type="RefSeq" id="WP_034342326.1">
    <property type="nucleotide sequence ID" value="NZ_CAJTQN010000001.1"/>
</dbReference>
<reference evidence="4" key="2">
    <citation type="submission" date="2015-11" db="EMBL/GenBank/DDBJ databases">
        <authorList>
            <person name="Anvar S.Y."/>
        </authorList>
    </citation>
    <scope>NUCLEOTIDE SEQUENCE [LARGE SCALE GENOMIC DNA]</scope>
</reference>
<protein>
    <submittedName>
        <fullName evidence="1">Uncharacterized protein</fullName>
    </submittedName>
</protein>